<dbReference type="InterPro" id="IPR003593">
    <property type="entry name" value="AAA+_ATPase"/>
</dbReference>
<dbReference type="InterPro" id="IPR050319">
    <property type="entry name" value="ABC_transp_ATP-bind"/>
</dbReference>
<evidence type="ECO:0000256" key="4">
    <source>
        <dbReference type="ARBA" id="ARBA00022741"/>
    </source>
</evidence>
<organism evidence="7 8">
    <name type="scientific">Stappia sediminis</name>
    <dbReference type="NCBI Taxonomy" id="2692190"/>
    <lineage>
        <taxon>Bacteria</taxon>
        <taxon>Pseudomonadati</taxon>
        <taxon>Pseudomonadota</taxon>
        <taxon>Alphaproteobacteria</taxon>
        <taxon>Hyphomicrobiales</taxon>
        <taxon>Stappiaceae</taxon>
        <taxon>Stappia</taxon>
    </lineage>
</organism>
<evidence type="ECO:0000313" key="7">
    <source>
        <dbReference type="EMBL" id="MXN66371.1"/>
    </source>
</evidence>
<dbReference type="FunFam" id="3.40.50.300:FF:000016">
    <property type="entry name" value="Oligopeptide ABC transporter ATP-binding component"/>
    <property type="match status" value="1"/>
</dbReference>
<dbReference type="SUPFAM" id="SSF52540">
    <property type="entry name" value="P-loop containing nucleoside triphosphate hydrolases"/>
    <property type="match status" value="1"/>
</dbReference>
<dbReference type="InterPro" id="IPR017871">
    <property type="entry name" value="ABC_transporter-like_CS"/>
</dbReference>
<dbReference type="GO" id="GO:0016887">
    <property type="term" value="F:ATP hydrolysis activity"/>
    <property type="evidence" value="ECO:0007669"/>
    <property type="project" value="InterPro"/>
</dbReference>
<dbReference type="InterPro" id="IPR013563">
    <property type="entry name" value="Oligopep_ABC_C"/>
</dbReference>
<evidence type="ECO:0000259" key="6">
    <source>
        <dbReference type="PROSITE" id="PS50893"/>
    </source>
</evidence>
<feature type="domain" description="ABC transporter" evidence="6">
    <location>
        <begin position="6"/>
        <end position="257"/>
    </location>
</feature>
<keyword evidence="5 7" id="KW-0067">ATP-binding</keyword>
<sequence>MSGPLLKLEGLHVRFSAARGIRSLLAGREKQTFDAVAGVSLEIEPGECLAIVGESGSGKTTLARAINGLTPIAEGKAWISGEPLHDKPDWTAVRRQTAMMFQDPVGSLSPRMTVRNLILEPFRIHGIAIGEPERKARKLLAAAGLSQEFLDRYPHQLSGGQARRVGVARALALDPALLLADEPTAGLDVSVQGEILTLLNKLRGELGLAILIITHNLNIIRHVADRIGVMYLGRLIETGPVEEVFANPAHPYTRALLAANPEPDPDARLTRIALKGEVPSLLARPKGCEFHPRCPWAHEDCATRAPDLASVSGARRKARCLHPFPDFECRSEAAGGK</sequence>
<dbReference type="Proteomes" id="UP000433101">
    <property type="component" value="Unassembled WGS sequence"/>
</dbReference>
<dbReference type="CDD" id="cd03257">
    <property type="entry name" value="ABC_NikE_OppD_transporters"/>
    <property type="match status" value="1"/>
</dbReference>
<dbReference type="SMART" id="SM00382">
    <property type="entry name" value="AAA"/>
    <property type="match status" value="1"/>
</dbReference>
<reference evidence="7 8" key="1">
    <citation type="submission" date="2019-12" db="EMBL/GenBank/DDBJ databases">
        <authorList>
            <person name="Li M."/>
        </authorList>
    </citation>
    <scope>NUCLEOTIDE SEQUENCE [LARGE SCALE GENOMIC DNA]</scope>
    <source>
        <strain evidence="7 8">GBMRC 2046</strain>
    </source>
</reference>
<evidence type="ECO:0000256" key="2">
    <source>
        <dbReference type="ARBA" id="ARBA00005417"/>
    </source>
</evidence>
<dbReference type="EMBL" id="WUMV01000007">
    <property type="protein sequence ID" value="MXN66371.1"/>
    <property type="molecule type" value="Genomic_DNA"/>
</dbReference>
<dbReference type="NCBIfam" id="TIGR01727">
    <property type="entry name" value="oligo_HPY"/>
    <property type="match status" value="1"/>
</dbReference>
<dbReference type="GO" id="GO:0015833">
    <property type="term" value="P:peptide transport"/>
    <property type="evidence" value="ECO:0007669"/>
    <property type="project" value="InterPro"/>
</dbReference>
<dbReference type="PROSITE" id="PS50893">
    <property type="entry name" value="ABC_TRANSPORTER_2"/>
    <property type="match status" value="1"/>
</dbReference>
<evidence type="ECO:0000313" key="8">
    <source>
        <dbReference type="Proteomes" id="UP000433101"/>
    </source>
</evidence>
<dbReference type="PROSITE" id="PS00211">
    <property type="entry name" value="ABC_TRANSPORTER_1"/>
    <property type="match status" value="1"/>
</dbReference>
<comment type="subcellular location">
    <subcellularLocation>
        <location evidence="1">Cell inner membrane</location>
        <topology evidence="1">Peripheral membrane protein</topology>
    </subcellularLocation>
</comment>
<dbReference type="InterPro" id="IPR003439">
    <property type="entry name" value="ABC_transporter-like_ATP-bd"/>
</dbReference>
<evidence type="ECO:0000256" key="5">
    <source>
        <dbReference type="ARBA" id="ARBA00022840"/>
    </source>
</evidence>
<comment type="caution">
    <text evidence="7">The sequence shown here is derived from an EMBL/GenBank/DDBJ whole genome shotgun (WGS) entry which is preliminary data.</text>
</comment>
<dbReference type="Pfam" id="PF00005">
    <property type="entry name" value="ABC_tran"/>
    <property type="match status" value="1"/>
</dbReference>
<dbReference type="PANTHER" id="PTHR43776:SF7">
    <property type="entry name" value="D,D-DIPEPTIDE TRANSPORT ATP-BINDING PROTEIN DDPF-RELATED"/>
    <property type="match status" value="1"/>
</dbReference>
<protein>
    <submittedName>
        <fullName evidence="7">ATP-binding cassette domain-containing protein</fullName>
    </submittedName>
</protein>
<dbReference type="InterPro" id="IPR027417">
    <property type="entry name" value="P-loop_NTPase"/>
</dbReference>
<dbReference type="GO" id="GO:0005524">
    <property type="term" value="F:ATP binding"/>
    <property type="evidence" value="ECO:0007669"/>
    <property type="project" value="UniProtKB-KW"/>
</dbReference>
<name>A0A7X3LWD8_9HYPH</name>
<dbReference type="Pfam" id="PF08352">
    <property type="entry name" value="oligo_HPY"/>
    <property type="match status" value="1"/>
</dbReference>
<dbReference type="GO" id="GO:0005886">
    <property type="term" value="C:plasma membrane"/>
    <property type="evidence" value="ECO:0007669"/>
    <property type="project" value="UniProtKB-SubCell"/>
</dbReference>
<keyword evidence="8" id="KW-1185">Reference proteome</keyword>
<proteinExistence type="inferred from homology"/>
<keyword evidence="3" id="KW-0813">Transport</keyword>
<comment type="similarity">
    <text evidence="2">Belongs to the ABC transporter superfamily.</text>
</comment>
<accession>A0A7X3LWD8</accession>
<evidence type="ECO:0000256" key="1">
    <source>
        <dbReference type="ARBA" id="ARBA00004417"/>
    </source>
</evidence>
<evidence type="ECO:0000256" key="3">
    <source>
        <dbReference type="ARBA" id="ARBA00022448"/>
    </source>
</evidence>
<dbReference type="RefSeq" id="WP_160776605.1">
    <property type="nucleotide sequence ID" value="NZ_WUMV01000007.1"/>
</dbReference>
<dbReference type="GO" id="GO:0055085">
    <property type="term" value="P:transmembrane transport"/>
    <property type="evidence" value="ECO:0007669"/>
    <property type="project" value="UniProtKB-ARBA"/>
</dbReference>
<dbReference type="PANTHER" id="PTHR43776">
    <property type="entry name" value="TRANSPORT ATP-BINDING PROTEIN"/>
    <property type="match status" value="1"/>
</dbReference>
<dbReference type="AlphaFoldDB" id="A0A7X3LWD8"/>
<dbReference type="Gene3D" id="3.40.50.300">
    <property type="entry name" value="P-loop containing nucleotide triphosphate hydrolases"/>
    <property type="match status" value="1"/>
</dbReference>
<gene>
    <name evidence="7" type="ORF">GR183_15760</name>
</gene>
<keyword evidence="4" id="KW-0547">Nucleotide-binding</keyword>